<feature type="compositionally biased region" description="Basic and acidic residues" evidence="1">
    <location>
        <begin position="459"/>
        <end position="485"/>
    </location>
</feature>
<comment type="caution">
    <text evidence="2">The sequence shown here is derived from an EMBL/GenBank/DDBJ whole genome shotgun (WGS) entry which is preliminary data.</text>
</comment>
<feature type="compositionally biased region" description="Polar residues" evidence="1">
    <location>
        <begin position="344"/>
        <end position="354"/>
    </location>
</feature>
<protein>
    <submittedName>
        <fullName evidence="2">Uncharacterized protein</fullName>
    </submittedName>
</protein>
<proteinExistence type="predicted"/>
<gene>
    <name evidence="2" type="ORF">EJD97_000592</name>
</gene>
<feature type="compositionally biased region" description="Low complexity" evidence="1">
    <location>
        <begin position="360"/>
        <end position="371"/>
    </location>
</feature>
<evidence type="ECO:0000313" key="2">
    <source>
        <dbReference type="EMBL" id="TMW83857.1"/>
    </source>
</evidence>
<dbReference type="EMBL" id="RXGB01010462">
    <property type="protein sequence ID" value="TMW83857.1"/>
    <property type="molecule type" value="Genomic_DNA"/>
</dbReference>
<reference evidence="2" key="1">
    <citation type="submission" date="2019-05" db="EMBL/GenBank/DDBJ databases">
        <title>The de novo reference genome and transcriptome assemblies of the wild tomato species Solanum chilense.</title>
        <authorList>
            <person name="Stam R."/>
            <person name="Nosenko T."/>
            <person name="Hoerger A.C."/>
            <person name="Stephan W."/>
            <person name="Seidel M.A."/>
            <person name="Kuhn J.M.M."/>
            <person name="Haberer G."/>
            <person name="Tellier A."/>
        </authorList>
    </citation>
    <scope>NUCLEOTIDE SEQUENCE</scope>
    <source>
        <tissue evidence="2">Mature leaves</tissue>
    </source>
</reference>
<feature type="region of interest" description="Disordered" evidence="1">
    <location>
        <begin position="142"/>
        <end position="175"/>
    </location>
</feature>
<evidence type="ECO:0000256" key="1">
    <source>
        <dbReference type="SAM" id="MobiDB-lite"/>
    </source>
</evidence>
<feature type="region of interest" description="Disordered" evidence="1">
    <location>
        <begin position="68"/>
        <end position="94"/>
    </location>
</feature>
<feature type="region of interest" description="Disordered" evidence="1">
    <location>
        <begin position="344"/>
        <end position="371"/>
    </location>
</feature>
<accession>A0A6N2AMZ3</accession>
<organism evidence="2">
    <name type="scientific">Solanum chilense</name>
    <name type="common">Tomato</name>
    <name type="synonym">Lycopersicon chilense</name>
    <dbReference type="NCBI Taxonomy" id="4083"/>
    <lineage>
        <taxon>Eukaryota</taxon>
        <taxon>Viridiplantae</taxon>
        <taxon>Streptophyta</taxon>
        <taxon>Embryophyta</taxon>
        <taxon>Tracheophyta</taxon>
        <taxon>Spermatophyta</taxon>
        <taxon>Magnoliopsida</taxon>
        <taxon>eudicotyledons</taxon>
        <taxon>Gunneridae</taxon>
        <taxon>Pentapetalae</taxon>
        <taxon>asterids</taxon>
        <taxon>lamiids</taxon>
        <taxon>Solanales</taxon>
        <taxon>Solanaceae</taxon>
        <taxon>Solanoideae</taxon>
        <taxon>Solaneae</taxon>
        <taxon>Solanum</taxon>
        <taxon>Solanum subgen. Lycopersicon</taxon>
    </lineage>
</organism>
<dbReference type="AlphaFoldDB" id="A0A6N2AMZ3"/>
<feature type="region of interest" description="Disordered" evidence="1">
    <location>
        <begin position="514"/>
        <end position="537"/>
    </location>
</feature>
<feature type="region of interest" description="Disordered" evidence="1">
    <location>
        <begin position="440"/>
        <end position="485"/>
    </location>
</feature>
<name>A0A6N2AMZ3_SOLCI</name>
<sequence>MTEPMTVRRTHDEPLPGPSCFTVTIEMSLNLDSFIYFLWFLLVLFAPSSTNIDSLQSIAPFTRLGIGSDDERDPEYVPPGTATPTRDARAARATPKKVASGIVTASKFDEECKLTGTPSGSAIHEQRASGLLGVSWSEEASGSAKVPSPATATQSVLPDEADTSECALDSPTRSLTPVADHPNRWLVLTGSLPTIPEIHNIFTRHRLEWTTRSLGSYSEELVSISLPAIRRYLYGENVDANRTPLTAEFNYQWQIVKDCQFLHEPSLRETTKRWMALHLSVDGEGSDWVCQSCTMISSRLRWALLISASSGMRLISWLHAEGPLELPPLGDNMDDTVAQDRTTMQDASETTDTTPVEYIPSSSTAPSSSRSALFPTLVPFSRVQKLEAQMATLLNHIQPWMQRSIAEAEEHLERRMVQHTERKIAESLLKDTVMEALFATSEIPPPHPQEHAKRRKRRKEDEARARKKERREMEAARRDSLIDEEARQMRAVKSAFGASSSKDVAIAEGTADSAIADEHATEGVHITEVVGSGEPDT</sequence>